<dbReference type="EMBL" id="NCKU01009458">
    <property type="protein sequence ID" value="RWS01301.1"/>
    <property type="molecule type" value="Genomic_DNA"/>
</dbReference>
<dbReference type="GO" id="GO:0003677">
    <property type="term" value="F:DNA binding"/>
    <property type="evidence" value="ECO:0007669"/>
    <property type="project" value="UniProtKB-KW"/>
</dbReference>
<dbReference type="InterPro" id="IPR004826">
    <property type="entry name" value="bZIP_Maf"/>
</dbReference>
<dbReference type="SMART" id="SM00338">
    <property type="entry name" value="BRLZ"/>
    <property type="match status" value="1"/>
</dbReference>
<dbReference type="Pfam" id="PF00531">
    <property type="entry name" value="Death"/>
    <property type="match status" value="1"/>
</dbReference>
<evidence type="ECO:0000256" key="3">
    <source>
        <dbReference type="ARBA" id="ARBA00022527"/>
    </source>
</evidence>
<evidence type="ECO:0000259" key="16">
    <source>
        <dbReference type="PROSITE" id="PS50011"/>
    </source>
</evidence>
<dbReference type="GO" id="GO:0005524">
    <property type="term" value="F:ATP binding"/>
    <property type="evidence" value="ECO:0007669"/>
    <property type="project" value="UniProtKB-UniRule"/>
</dbReference>
<dbReference type="SUPFAM" id="SSF56112">
    <property type="entry name" value="Protein kinase-like (PK-like)"/>
    <property type="match status" value="1"/>
</dbReference>
<feature type="region of interest" description="Disordered" evidence="15">
    <location>
        <begin position="227"/>
        <end position="247"/>
    </location>
</feature>
<dbReference type="InterPro" id="IPR000719">
    <property type="entry name" value="Prot_kinase_dom"/>
</dbReference>
<dbReference type="EC" id="2.7.11.1" evidence="2"/>
<gene>
    <name evidence="18" type="ORF">B4U79_05490</name>
</gene>
<dbReference type="Pfam" id="PF00069">
    <property type="entry name" value="Pkinase"/>
    <property type="match status" value="1"/>
</dbReference>
<dbReference type="InterPro" id="IPR011009">
    <property type="entry name" value="Kinase-like_dom_sf"/>
</dbReference>
<keyword evidence="7 13" id="KW-0067">ATP-binding</keyword>
<evidence type="ECO:0000256" key="7">
    <source>
        <dbReference type="ARBA" id="ARBA00022840"/>
    </source>
</evidence>
<dbReference type="STRING" id="1965070.A0A3S3P5D5"/>
<comment type="catalytic activity">
    <reaction evidence="12">
        <text>L-seryl-[protein] + ATP = O-phospho-L-seryl-[protein] + ADP + H(+)</text>
        <dbReference type="Rhea" id="RHEA:17989"/>
        <dbReference type="Rhea" id="RHEA-COMP:9863"/>
        <dbReference type="Rhea" id="RHEA-COMP:11604"/>
        <dbReference type="ChEBI" id="CHEBI:15378"/>
        <dbReference type="ChEBI" id="CHEBI:29999"/>
        <dbReference type="ChEBI" id="CHEBI:30616"/>
        <dbReference type="ChEBI" id="CHEBI:83421"/>
        <dbReference type="ChEBI" id="CHEBI:456216"/>
        <dbReference type="EC" id="2.7.11.1"/>
    </reaction>
</comment>
<keyword evidence="3" id="KW-0723">Serine/threonine-protein kinase</keyword>
<dbReference type="Gene3D" id="1.20.5.170">
    <property type="match status" value="1"/>
</dbReference>
<dbReference type="AlphaFoldDB" id="A0A3S3P5D5"/>
<dbReference type="SMART" id="SM00220">
    <property type="entry name" value="S_TKc"/>
    <property type="match status" value="1"/>
</dbReference>
<dbReference type="SUPFAM" id="SSF47986">
    <property type="entry name" value="DEATH domain"/>
    <property type="match status" value="1"/>
</dbReference>
<sequence>MATKRWNADELDLSEFELSSEMANFRESEKMQRRKLKNRVAAQSARDRKKQKMTELEHSLQILNNEKLRLMQANRELFVKNENLKKENEELKKCLSKDGSASIESAELINVCLLHGQVLSHEQIVDMLVKCSPHLLESDKCDHSLDKETCEDSKSILSPMVGTARNKLQAINDCINDINLNENSCLAFPVKQEVLDVDENDDDRIPFPSEEVIVPHTIENFVELPELLSPPPESLSDSGYESAASPTSSSISIDEAMGTAFANATAFDNIAFSFEPNEDETVKTRSQNSSKSASLPRYVYDLPYNVRKSLCDLLDADGSWRQLGGEHMRLNDTQLTLISHALYRGASPTNDLLVRWEQSNAKVTQLFVYLAAMKHRRAMLILKPYVNGKLAALCDDGPEEDINHLGAVGFAFDTVKKNQNLNKLTSEEKIINKEWNNLDAKNEAAKSEVEKSGKELESSNLSSIQSLISQLDQEELEVSYKELLLSTDDFSSERIIGSGGFGIVYKGIWKGTQVAIKRLKGCENMSQAVTELRYLNRYRIDNILPLYGISLDGAEACLVYQFMPNGSLEDRLLCKNSTPPLTWLQRALIGEGIAKALNYLHTLKGKPLVHGDVKSANVLLDAQFEPKLGDFGLARQIIGSTGDGMYTHITVSSVHGTSVYLPPEYLRQKILSPAVDVYSYGIVMLEMATGRRAFDGKRLLVDLVEDELKTDEEEEGKRGAIRLRDAKLGENADGEPWFDSLIKLGTDCAHKVKRKRPTMVQILEYYEQCKTRDRIRRLSVESKRVSPIPNEAEIKTPLELQLWYDLVKKQSTLSTPTSTVCPTIGSEASDRSERSGQNVSLAACSSAQQPQSAHIDHSEDAHTVIPLLTELGFNNNDSVISSVHSNSQC</sequence>
<keyword evidence="14" id="KW-0175">Coiled coil</keyword>
<evidence type="ECO:0000313" key="18">
    <source>
        <dbReference type="EMBL" id="RWS01301.1"/>
    </source>
</evidence>
<dbReference type="PROSITE" id="PS50217">
    <property type="entry name" value="BZIP"/>
    <property type="match status" value="1"/>
</dbReference>
<keyword evidence="4" id="KW-0808">Transferase</keyword>
<keyword evidence="6 18" id="KW-0418">Kinase</keyword>
<evidence type="ECO:0000256" key="1">
    <source>
        <dbReference type="ARBA" id="ARBA00008718"/>
    </source>
</evidence>
<evidence type="ECO:0000256" key="4">
    <source>
        <dbReference type="ARBA" id="ARBA00022679"/>
    </source>
</evidence>
<dbReference type="SUPFAM" id="SSF57959">
    <property type="entry name" value="Leucine zipper domain"/>
    <property type="match status" value="1"/>
</dbReference>
<feature type="domain" description="BZIP" evidence="17">
    <location>
        <begin position="28"/>
        <end position="91"/>
    </location>
</feature>
<keyword evidence="8" id="KW-0805">Transcription regulation</keyword>
<dbReference type="Gene3D" id="1.10.533.10">
    <property type="entry name" value="Death Domain, Fas"/>
    <property type="match status" value="1"/>
</dbReference>
<reference evidence="18 19" key="1">
    <citation type="journal article" date="2018" name="Gigascience">
        <title>Genomes of trombidid mites reveal novel predicted allergens and laterally-transferred genes associated with secondary metabolism.</title>
        <authorList>
            <person name="Dong X."/>
            <person name="Chaisiri K."/>
            <person name="Xia D."/>
            <person name="Armstrong S.D."/>
            <person name="Fang Y."/>
            <person name="Donnelly M.J."/>
            <person name="Kadowaki T."/>
            <person name="McGarry J.W."/>
            <person name="Darby A.C."/>
            <person name="Makepeace B.L."/>
        </authorList>
    </citation>
    <scope>NUCLEOTIDE SEQUENCE [LARGE SCALE GENOMIC DNA]</scope>
    <source>
        <strain evidence="18">UoL-WK</strain>
    </source>
</reference>
<evidence type="ECO:0000256" key="11">
    <source>
        <dbReference type="ARBA" id="ARBA00047899"/>
    </source>
</evidence>
<comment type="catalytic activity">
    <reaction evidence="11">
        <text>L-threonyl-[protein] + ATP = O-phospho-L-threonyl-[protein] + ADP + H(+)</text>
        <dbReference type="Rhea" id="RHEA:46608"/>
        <dbReference type="Rhea" id="RHEA-COMP:11060"/>
        <dbReference type="Rhea" id="RHEA-COMP:11605"/>
        <dbReference type="ChEBI" id="CHEBI:15378"/>
        <dbReference type="ChEBI" id="CHEBI:30013"/>
        <dbReference type="ChEBI" id="CHEBI:30616"/>
        <dbReference type="ChEBI" id="CHEBI:61977"/>
        <dbReference type="ChEBI" id="CHEBI:456216"/>
        <dbReference type="EC" id="2.7.11.1"/>
    </reaction>
</comment>
<feature type="domain" description="Protein kinase" evidence="16">
    <location>
        <begin position="490"/>
        <end position="769"/>
    </location>
</feature>
<accession>A0A3S3P5D5</accession>
<feature type="coiled-coil region" evidence="14">
    <location>
        <begin position="46"/>
        <end position="94"/>
    </location>
</feature>
<feature type="binding site" evidence="13">
    <location>
        <position position="517"/>
    </location>
    <ligand>
        <name>ATP</name>
        <dbReference type="ChEBI" id="CHEBI:30616"/>
    </ligand>
</feature>
<evidence type="ECO:0000256" key="9">
    <source>
        <dbReference type="ARBA" id="ARBA00023125"/>
    </source>
</evidence>
<dbReference type="GO" id="GO:0045087">
    <property type="term" value="P:innate immune response"/>
    <property type="evidence" value="ECO:0007669"/>
    <property type="project" value="UniProtKB-ARBA"/>
</dbReference>
<dbReference type="PROSITE" id="PS00108">
    <property type="entry name" value="PROTEIN_KINASE_ST"/>
    <property type="match status" value="1"/>
</dbReference>
<dbReference type="PANTHER" id="PTHR47989:SF62">
    <property type="entry name" value="OS05G0423500 PROTEIN"/>
    <property type="match status" value="1"/>
</dbReference>
<evidence type="ECO:0000256" key="2">
    <source>
        <dbReference type="ARBA" id="ARBA00012513"/>
    </source>
</evidence>
<dbReference type="PANTHER" id="PTHR47989">
    <property type="entry name" value="OS01G0750732 PROTEIN"/>
    <property type="match status" value="1"/>
</dbReference>
<evidence type="ECO:0000313" key="19">
    <source>
        <dbReference type="Proteomes" id="UP000285301"/>
    </source>
</evidence>
<dbReference type="GO" id="GO:0003700">
    <property type="term" value="F:DNA-binding transcription factor activity"/>
    <property type="evidence" value="ECO:0007669"/>
    <property type="project" value="InterPro"/>
</dbReference>
<dbReference type="InterPro" id="IPR008271">
    <property type="entry name" value="Ser/Thr_kinase_AS"/>
</dbReference>
<organism evidence="18 19">
    <name type="scientific">Dinothrombium tinctorium</name>
    <dbReference type="NCBI Taxonomy" id="1965070"/>
    <lineage>
        <taxon>Eukaryota</taxon>
        <taxon>Metazoa</taxon>
        <taxon>Ecdysozoa</taxon>
        <taxon>Arthropoda</taxon>
        <taxon>Chelicerata</taxon>
        <taxon>Arachnida</taxon>
        <taxon>Acari</taxon>
        <taxon>Acariformes</taxon>
        <taxon>Trombidiformes</taxon>
        <taxon>Prostigmata</taxon>
        <taxon>Anystina</taxon>
        <taxon>Parasitengona</taxon>
        <taxon>Trombidioidea</taxon>
        <taxon>Trombidiidae</taxon>
        <taxon>Dinothrombium</taxon>
    </lineage>
</organism>
<evidence type="ECO:0000256" key="8">
    <source>
        <dbReference type="ARBA" id="ARBA00023015"/>
    </source>
</evidence>
<dbReference type="GO" id="GO:0007165">
    <property type="term" value="P:signal transduction"/>
    <property type="evidence" value="ECO:0007669"/>
    <property type="project" value="InterPro"/>
</dbReference>
<dbReference type="InterPro" id="IPR000488">
    <property type="entry name" value="Death_dom"/>
</dbReference>
<evidence type="ECO:0000256" key="10">
    <source>
        <dbReference type="ARBA" id="ARBA00023163"/>
    </source>
</evidence>
<dbReference type="FunFam" id="1.10.510.10:FF:000754">
    <property type="entry name" value="Interleukin-1 receptor-associated kinase"/>
    <property type="match status" value="1"/>
</dbReference>
<dbReference type="InterPro" id="IPR004827">
    <property type="entry name" value="bZIP"/>
</dbReference>
<name>A0A3S3P5D5_9ACAR</name>
<dbReference type="GO" id="GO:0004674">
    <property type="term" value="F:protein serine/threonine kinase activity"/>
    <property type="evidence" value="ECO:0007669"/>
    <property type="project" value="UniProtKB-KW"/>
</dbReference>
<evidence type="ECO:0000256" key="13">
    <source>
        <dbReference type="PROSITE-ProRule" id="PRU10141"/>
    </source>
</evidence>
<dbReference type="InterPro" id="IPR011029">
    <property type="entry name" value="DEATH-like_dom_sf"/>
</dbReference>
<dbReference type="CDD" id="cd14691">
    <property type="entry name" value="bZIP_XBP1"/>
    <property type="match status" value="1"/>
</dbReference>
<comment type="caution">
    <text evidence="18">The sequence shown here is derived from an EMBL/GenBank/DDBJ whole genome shotgun (WGS) entry which is preliminary data.</text>
</comment>
<dbReference type="Proteomes" id="UP000285301">
    <property type="component" value="Unassembled WGS sequence"/>
</dbReference>
<evidence type="ECO:0000256" key="12">
    <source>
        <dbReference type="ARBA" id="ARBA00048679"/>
    </source>
</evidence>
<dbReference type="InterPro" id="IPR017441">
    <property type="entry name" value="Protein_kinase_ATP_BS"/>
</dbReference>
<dbReference type="PROSITE" id="PS50011">
    <property type="entry name" value="PROTEIN_KINASE_DOM"/>
    <property type="match status" value="1"/>
</dbReference>
<dbReference type="OrthoDB" id="4062651at2759"/>
<comment type="similarity">
    <text evidence="1">Belongs to the protein kinase superfamily. TKL Ser/Thr protein kinase family. Pelle subfamily.</text>
</comment>
<keyword evidence="19" id="KW-1185">Reference proteome</keyword>
<keyword evidence="9" id="KW-0238">DNA-binding</keyword>
<dbReference type="InterPro" id="IPR046347">
    <property type="entry name" value="bZIP_sf"/>
</dbReference>
<keyword evidence="10" id="KW-0804">Transcription</keyword>
<dbReference type="Pfam" id="PF03131">
    <property type="entry name" value="bZIP_Maf"/>
    <property type="match status" value="1"/>
</dbReference>
<evidence type="ECO:0000256" key="6">
    <source>
        <dbReference type="ARBA" id="ARBA00022777"/>
    </source>
</evidence>
<proteinExistence type="inferred from homology"/>
<dbReference type="Gene3D" id="1.10.510.10">
    <property type="entry name" value="Transferase(Phosphotransferase) domain 1"/>
    <property type="match status" value="1"/>
</dbReference>
<evidence type="ECO:0000256" key="5">
    <source>
        <dbReference type="ARBA" id="ARBA00022741"/>
    </source>
</evidence>
<dbReference type="Gene3D" id="3.30.200.20">
    <property type="entry name" value="Phosphorylase Kinase, domain 1"/>
    <property type="match status" value="1"/>
</dbReference>
<protein>
    <recommendedName>
        <fullName evidence="2">non-specific serine/threonine protein kinase</fullName>
        <ecNumber evidence="2">2.7.11.1</ecNumber>
    </recommendedName>
</protein>
<evidence type="ECO:0000256" key="14">
    <source>
        <dbReference type="SAM" id="Coils"/>
    </source>
</evidence>
<dbReference type="PROSITE" id="PS00107">
    <property type="entry name" value="PROTEIN_KINASE_ATP"/>
    <property type="match status" value="1"/>
</dbReference>
<evidence type="ECO:0000259" key="17">
    <source>
        <dbReference type="PROSITE" id="PS50217"/>
    </source>
</evidence>
<keyword evidence="5 13" id="KW-0547">Nucleotide-binding</keyword>
<evidence type="ECO:0000256" key="15">
    <source>
        <dbReference type="SAM" id="MobiDB-lite"/>
    </source>
</evidence>
<feature type="region of interest" description="Disordered" evidence="15">
    <location>
        <begin position="817"/>
        <end position="838"/>
    </location>
</feature>